<organism evidence="7 9">
    <name type="scientific">Medicago truncatula</name>
    <name type="common">Barrel medic</name>
    <name type="synonym">Medicago tribuloides</name>
    <dbReference type="NCBI Taxonomy" id="3880"/>
    <lineage>
        <taxon>Eukaryota</taxon>
        <taxon>Viridiplantae</taxon>
        <taxon>Streptophyta</taxon>
        <taxon>Embryophyta</taxon>
        <taxon>Tracheophyta</taxon>
        <taxon>Spermatophyta</taxon>
        <taxon>Magnoliopsida</taxon>
        <taxon>eudicotyledons</taxon>
        <taxon>Gunneridae</taxon>
        <taxon>Pentapetalae</taxon>
        <taxon>rosids</taxon>
        <taxon>fabids</taxon>
        <taxon>Fabales</taxon>
        <taxon>Fabaceae</taxon>
        <taxon>Papilionoideae</taxon>
        <taxon>50 kb inversion clade</taxon>
        <taxon>NPAAA clade</taxon>
        <taxon>Hologalegina</taxon>
        <taxon>IRL clade</taxon>
        <taxon>Trifolieae</taxon>
        <taxon>Medicago</taxon>
    </lineage>
</organism>
<dbReference type="PANTHER" id="PTHR46733:SF4">
    <property type="entry name" value="HEAT SHOCK PROTEIN 21, CHLOROPLASTIC"/>
    <property type="match status" value="1"/>
</dbReference>
<evidence type="ECO:0000259" key="6">
    <source>
        <dbReference type="PROSITE" id="PS01031"/>
    </source>
</evidence>
<dbReference type="EnsemblPlants" id="AES72603">
    <property type="protein sequence ID" value="AES72603"/>
    <property type="gene ID" value="MTR_3g092460"/>
</dbReference>
<evidence type="ECO:0000256" key="1">
    <source>
        <dbReference type="ARBA" id="ARBA00004474"/>
    </source>
</evidence>
<keyword evidence="9" id="KW-1185">Reference proteome</keyword>
<dbReference type="InterPro" id="IPR008978">
    <property type="entry name" value="HSP20-like_chaperone"/>
</dbReference>
<dbReference type="PaxDb" id="3880-AES72603"/>
<dbReference type="STRING" id="3880.G7J8A4"/>
<dbReference type="ExpressionAtlas" id="G7J8A4">
    <property type="expression patterns" value="differential"/>
</dbReference>
<dbReference type="OrthoDB" id="1431247at2759"/>
<dbReference type="GO" id="GO:0009408">
    <property type="term" value="P:response to heat"/>
    <property type="evidence" value="ECO:0007669"/>
    <property type="project" value="InterPro"/>
</dbReference>
<gene>
    <name evidence="8" type="primary">11419465</name>
    <name evidence="7" type="ordered locus">MTR_3g092460</name>
</gene>
<dbReference type="HOGENOM" id="CLU_046737_3_0_1"/>
<dbReference type="Pfam" id="PF00011">
    <property type="entry name" value="HSP20"/>
    <property type="match status" value="1"/>
</dbReference>
<evidence type="ECO:0000256" key="5">
    <source>
        <dbReference type="SAM" id="MobiDB-lite"/>
    </source>
</evidence>
<dbReference type="eggNOG" id="KOG0710">
    <property type="taxonomic scope" value="Eukaryota"/>
</dbReference>
<dbReference type="CDD" id="cd06464">
    <property type="entry name" value="ACD_sHsps-like"/>
    <property type="match status" value="1"/>
</dbReference>
<dbReference type="EMBL" id="CM001219">
    <property type="protein sequence ID" value="AES72603.1"/>
    <property type="molecule type" value="Genomic_DNA"/>
</dbReference>
<comment type="similarity">
    <text evidence="3 4">Belongs to the small heat shock protein (HSP20) family.</text>
</comment>
<name>G7J8A4_MEDTR</name>
<evidence type="ECO:0000313" key="7">
    <source>
        <dbReference type="EMBL" id="AES72603.1"/>
    </source>
</evidence>
<feature type="region of interest" description="Disordered" evidence="5">
    <location>
        <begin position="54"/>
        <end position="89"/>
    </location>
</feature>
<feature type="region of interest" description="Disordered" evidence="5">
    <location>
        <begin position="1"/>
        <end position="27"/>
    </location>
</feature>
<evidence type="ECO:0000256" key="2">
    <source>
        <dbReference type="ARBA" id="ARBA00023016"/>
    </source>
</evidence>
<comment type="subcellular location">
    <subcellularLocation>
        <location evidence="1">Plastid</location>
    </subcellularLocation>
</comment>
<reference evidence="7 9" key="1">
    <citation type="journal article" date="2011" name="Nature">
        <title>The Medicago genome provides insight into the evolution of rhizobial symbioses.</title>
        <authorList>
            <person name="Young N.D."/>
            <person name="Debelle F."/>
            <person name="Oldroyd G.E."/>
            <person name="Geurts R."/>
            <person name="Cannon S.B."/>
            <person name="Udvardi M.K."/>
            <person name="Benedito V.A."/>
            <person name="Mayer K.F."/>
            <person name="Gouzy J."/>
            <person name="Schoof H."/>
            <person name="Van de Peer Y."/>
            <person name="Proost S."/>
            <person name="Cook D.R."/>
            <person name="Meyers B.C."/>
            <person name="Spannagl M."/>
            <person name="Cheung F."/>
            <person name="De Mita S."/>
            <person name="Krishnakumar V."/>
            <person name="Gundlach H."/>
            <person name="Zhou S."/>
            <person name="Mudge J."/>
            <person name="Bharti A.K."/>
            <person name="Murray J.D."/>
            <person name="Naoumkina M.A."/>
            <person name="Rosen B."/>
            <person name="Silverstein K.A."/>
            <person name="Tang H."/>
            <person name="Rombauts S."/>
            <person name="Zhao P.X."/>
            <person name="Zhou P."/>
            <person name="Barbe V."/>
            <person name="Bardou P."/>
            <person name="Bechner M."/>
            <person name="Bellec A."/>
            <person name="Berger A."/>
            <person name="Berges H."/>
            <person name="Bidwell S."/>
            <person name="Bisseling T."/>
            <person name="Choisne N."/>
            <person name="Couloux A."/>
            <person name="Denny R."/>
            <person name="Deshpande S."/>
            <person name="Dai X."/>
            <person name="Doyle J.J."/>
            <person name="Dudez A.M."/>
            <person name="Farmer A.D."/>
            <person name="Fouteau S."/>
            <person name="Franken C."/>
            <person name="Gibelin C."/>
            <person name="Gish J."/>
            <person name="Goldstein S."/>
            <person name="Gonzalez A.J."/>
            <person name="Green P.J."/>
            <person name="Hallab A."/>
            <person name="Hartog M."/>
            <person name="Hua A."/>
            <person name="Humphray S.J."/>
            <person name="Jeong D.H."/>
            <person name="Jing Y."/>
            <person name="Jocker A."/>
            <person name="Kenton S.M."/>
            <person name="Kim D.J."/>
            <person name="Klee K."/>
            <person name="Lai H."/>
            <person name="Lang C."/>
            <person name="Lin S."/>
            <person name="Macmil S.L."/>
            <person name="Magdelenat G."/>
            <person name="Matthews L."/>
            <person name="McCorrison J."/>
            <person name="Monaghan E.L."/>
            <person name="Mun J.H."/>
            <person name="Najar F.Z."/>
            <person name="Nicholson C."/>
            <person name="Noirot C."/>
            <person name="O'Bleness M."/>
            <person name="Paule C.R."/>
            <person name="Poulain J."/>
            <person name="Prion F."/>
            <person name="Qin B."/>
            <person name="Qu C."/>
            <person name="Retzel E.F."/>
            <person name="Riddle C."/>
            <person name="Sallet E."/>
            <person name="Samain S."/>
            <person name="Samson N."/>
            <person name="Sanders I."/>
            <person name="Saurat O."/>
            <person name="Scarpelli C."/>
            <person name="Schiex T."/>
            <person name="Segurens B."/>
            <person name="Severin A.J."/>
            <person name="Sherrier D.J."/>
            <person name="Shi R."/>
            <person name="Sims S."/>
            <person name="Singer S.R."/>
            <person name="Sinharoy S."/>
            <person name="Sterck L."/>
            <person name="Viollet A."/>
            <person name="Wang B.B."/>
            <person name="Wang K."/>
            <person name="Wang M."/>
            <person name="Wang X."/>
            <person name="Warfsmann J."/>
            <person name="Weissenbach J."/>
            <person name="White D.D."/>
            <person name="White J.D."/>
            <person name="Wiley G.B."/>
            <person name="Wincker P."/>
            <person name="Xing Y."/>
            <person name="Yang L."/>
            <person name="Yao Z."/>
            <person name="Ying F."/>
            <person name="Zhai J."/>
            <person name="Zhou L."/>
            <person name="Zuber A."/>
            <person name="Denarie J."/>
            <person name="Dixon R.A."/>
            <person name="May G.D."/>
            <person name="Schwartz D.C."/>
            <person name="Rogers J."/>
            <person name="Quetier F."/>
            <person name="Town C.D."/>
            <person name="Roe B.A."/>
        </authorList>
    </citation>
    <scope>NUCLEOTIDE SEQUENCE [LARGE SCALE GENOMIC DNA]</scope>
    <source>
        <strain evidence="7">A17</strain>
        <strain evidence="8 9">cv. Jemalong A17</strain>
    </source>
</reference>
<dbReference type="InterPro" id="IPR002068">
    <property type="entry name" value="A-crystallin/Hsp20_dom"/>
</dbReference>
<protein>
    <submittedName>
        <fullName evidence="7">Cytosolic class II small heat-shock protein</fullName>
    </submittedName>
</protein>
<dbReference type="FunFam" id="2.60.40.790:FF:000059">
    <property type="entry name" value="26.5 kDa heat shock protein, mitochondrial"/>
    <property type="match status" value="1"/>
</dbReference>
<keyword evidence="2" id="KW-0346">Stress response</keyword>
<dbReference type="PROSITE" id="PS01031">
    <property type="entry name" value="SHSP"/>
    <property type="match status" value="1"/>
</dbReference>
<feature type="compositionally biased region" description="Basic and acidic residues" evidence="5">
    <location>
        <begin position="60"/>
        <end position="84"/>
    </location>
</feature>
<evidence type="ECO:0000313" key="8">
    <source>
        <dbReference type="EnsemblPlants" id="AES72603"/>
    </source>
</evidence>
<dbReference type="PANTHER" id="PTHR46733">
    <property type="entry name" value="26.5 KDA HEAT SHOCK PROTEIN, MITOCHONDRIAL"/>
    <property type="match status" value="1"/>
</dbReference>
<dbReference type="SUPFAM" id="SSF49764">
    <property type="entry name" value="HSP20-like chaperones"/>
    <property type="match status" value="1"/>
</dbReference>
<dbReference type="GO" id="GO:0009536">
    <property type="term" value="C:plastid"/>
    <property type="evidence" value="ECO:0007669"/>
    <property type="project" value="UniProtKB-SubCell"/>
</dbReference>
<sequence>MAQAVSLSTTTSPMLSPKAGYSAETRNKTTAPCMASFPLRRQLPKLGLGRVRAQAQASGDNKDNSVEVQHVNKGDQGHGSAVERKPRRGSMDMISPFGEFSSLFSSTPRILATHFLIPNLKFMILVRSGLLDPWSPMRSMRQMLDTMDRIFEDTMTFGGGEIRVPWDIKDEENEIKMRFDMPGLSKEDVKVSVENDVLVIKSDMHKEESGEEDSWSRKSYSSYDTRLKLPDNCEKDKVKAELKNGVLYITVPKTKVERKVIDVQIQ</sequence>
<evidence type="ECO:0000256" key="3">
    <source>
        <dbReference type="PROSITE-ProRule" id="PRU00285"/>
    </source>
</evidence>
<evidence type="ECO:0000313" key="9">
    <source>
        <dbReference type="Proteomes" id="UP000002051"/>
    </source>
</evidence>
<dbReference type="AlphaFoldDB" id="G7J8A4"/>
<reference evidence="7 9" key="2">
    <citation type="journal article" date="2014" name="BMC Genomics">
        <title>An improved genome release (version Mt4.0) for the model legume Medicago truncatula.</title>
        <authorList>
            <person name="Tang H."/>
            <person name="Krishnakumar V."/>
            <person name="Bidwell S."/>
            <person name="Rosen B."/>
            <person name="Chan A."/>
            <person name="Zhou S."/>
            <person name="Gentzbittel L."/>
            <person name="Childs K.L."/>
            <person name="Yandell M."/>
            <person name="Gundlach H."/>
            <person name="Mayer K.F."/>
            <person name="Schwartz D.C."/>
            <person name="Town C.D."/>
        </authorList>
    </citation>
    <scope>GENOME REANNOTATION</scope>
    <source>
        <strain evidence="8 9">cv. Jemalong A17</strain>
    </source>
</reference>
<reference evidence="8" key="3">
    <citation type="submission" date="2015-04" db="UniProtKB">
        <authorList>
            <consortium name="EnsemblPlants"/>
        </authorList>
    </citation>
    <scope>IDENTIFICATION</scope>
    <source>
        <strain evidence="8">cv. Jemalong A17</strain>
    </source>
</reference>
<proteinExistence type="inferred from homology"/>
<dbReference type="OMA" id="DGEHDIK"/>
<accession>G7J8A4</accession>
<dbReference type="InterPro" id="IPR044587">
    <property type="entry name" value="HSP21-like"/>
</dbReference>
<evidence type="ECO:0000256" key="4">
    <source>
        <dbReference type="RuleBase" id="RU003616"/>
    </source>
</evidence>
<feature type="compositionally biased region" description="Low complexity" evidence="5">
    <location>
        <begin position="1"/>
        <end position="17"/>
    </location>
</feature>
<dbReference type="Gene3D" id="2.60.40.790">
    <property type="match status" value="1"/>
</dbReference>
<feature type="domain" description="SHSP" evidence="6">
    <location>
        <begin position="157"/>
        <end position="266"/>
    </location>
</feature>
<dbReference type="Proteomes" id="UP000002051">
    <property type="component" value="Chromosome 3"/>
</dbReference>